<accession>A0A8S5UCS0</accession>
<proteinExistence type="predicted"/>
<name>A0A8S5UCS0_9CAUD</name>
<sequence>MKIECKSNQPLSANQQVNRLGNFLYKHIDGSFNYKKSSNMYDVYMTILYQLPVDKQDEAKGKEFNDLHEMTLDINITTYMNKVRVNVIEMTPEEKTIGYDLYEPEKLEDLVKASETILKKIHRRISREFREYDFLF</sequence>
<evidence type="ECO:0000313" key="1">
    <source>
        <dbReference type="EMBL" id="DAF92277.1"/>
    </source>
</evidence>
<dbReference type="EMBL" id="BK016063">
    <property type="protein sequence ID" value="DAF92277.1"/>
    <property type="molecule type" value="Genomic_DNA"/>
</dbReference>
<reference evidence="1" key="1">
    <citation type="journal article" date="2021" name="Proc. Natl. Acad. Sci. U.S.A.">
        <title>A Catalog of Tens of Thousands of Viruses from Human Metagenomes Reveals Hidden Associations with Chronic Diseases.</title>
        <authorList>
            <person name="Tisza M.J."/>
            <person name="Buck C.B."/>
        </authorList>
    </citation>
    <scope>NUCLEOTIDE SEQUENCE</scope>
    <source>
        <strain evidence="1">CtgN495</strain>
    </source>
</reference>
<protein>
    <submittedName>
        <fullName evidence="1">Uncharacterized protein</fullName>
    </submittedName>
</protein>
<organism evidence="1">
    <name type="scientific">Siphoviridae sp. ctgN495</name>
    <dbReference type="NCBI Taxonomy" id="2825608"/>
    <lineage>
        <taxon>Viruses</taxon>
        <taxon>Duplodnaviria</taxon>
        <taxon>Heunggongvirae</taxon>
        <taxon>Uroviricota</taxon>
        <taxon>Caudoviricetes</taxon>
    </lineage>
</organism>